<dbReference type="Pfam" id="PF02771">
    <property type="entry name" value="Acyl-CoA_dh_N"/>
    <property type="match status" value="1"/>
</dbReference>
<dbReference type="InterPro" id="IPR006089">
    <property type="entry name" value="Acyl-CoA_DH_CS"/>
</dbReference>
<feature type="domain" description="Acyl-CoA dehydrogenase/oxidase C-terminal" evidence="5">
    <location>
        <begin position="107"/>
        <end position="222"/>
    </location>
</feature>
<proteinExistence type="inferred from homology"/>
<dbReference type="InterPro" id="IPR009075">
    <property type="entry name" value="AcylCo_DH/oxidase_C"/>
</dbReference>
<evidence type="ECO:0000256" key="2">
    <source>
        <dbReference type="ARBA" id="ARBA00009347"/>
    </source>
</evidence>
<dbReference type="InterPro" id="IPR013786">
    <property type="entry name" value="AcylCoA_DH/ox_N"/>
</dbReference>
<dbReference type="InterPro" id="IPR009100">
    <property type="entry name" value="AcylCoA_DH/oxidase_NM_dom_sf"/>
</dbReference>
<dbReference type="Gene3D" id="1.20.140.10">
    <property type="entry name" value="Butyryl-CoA Dehydrogenase, subunit A, domain 3"/>
    <property type="match status" value="1"/>
</dbReference>
<name>A0ABN1GYR8_9ACTN</name>
<dbReference type="Proteomes" id="UP001500957">
    <property type="component" value="Unassembled WGS sequence"/>
</dbReference>
<evidence type="ECO:0008006" key="9">
    <source>
        <dbReference type="Google" id="ProtNLM"/>
    </source>
</evidence>
<dbReference type="SUPFAM" id="SSF47203">
    <property type="entry name" value="Acyl-CoA dehydrogenase C-terminal domain-like"/>
    <property type="match status" value="1"/>
</dbReference>
<evidence type="ECO:0000313" key="8">
    <source>
        <dbReference type="Proteomes" id="UP001500957"/>
    </source>
</evidence>
<evidence type="ECO:0000256" key="4">
    <source>
        <dbReference type="ARBA" id="ARBA00022827"/>
    </source>
</evidence>
<dbReference type="Pfam" id="PF00441">
    <property type="entry name" value="Acyl-CoA_dh_1"/>
    <property type="match status" value="1"/>
</dbReference>
<accession>A0ABN1GYR8</accession>
<keyword evidence="4" id="KW-0274">FAD</keyword>
<evidence type="ECO:0000256" key="3">
    <source>
        <dbReference type="ARBA" id="ARBA00022630"/>
    </source>
</evidence>
<comment type="caution">
    <text evidence="7">The sequence shown here is derived from an EMBL/GenBank/DDBJ whole genome shotgun (WGS) entry which is preliminary data.</text>
</comment>
<protein>
    <recommendedName>
        <fullName evidence="9">Acyl-CoA dehydrogenase</fullName>
    </recommendedName>
</protein>
<gene>
    <name evidence="7" type="ORF">GCM10009547_28620</name>
</gene>
<reference evidence="7 8" key="1">
    <citation type="journal article" date="2019" name="Int. J. Syst. Evol. Microbiol.">
        <title>The Global Catalogue of Microorganisms (GCM) 10K type strain sequencing project: providing services to taxonomists for standard genome sequencing and annotation.</title>
        <authorList>
            <consortium name="The Broad Institute Genomics Platform"/>
            <consortium name="The Broad Institute Genome Sequencing Center for Infectious Disease"/>
            <person name="Wu L."/>
            <person name="Ma J."/>
        </authorList>
    </citation>
    <scope>NUCLEOTIDE SEQUENCE [LARGE SCALE GENOMIC DNA]</scope>
    <source>
        <strain evidence="7 8">JCM 10671</strain>
    </source>
</reference>
<comment type="cofactor">
    <cofactor evidence="1">
        <name>FAD</name>
        <dbReference type="ChEBI" id="CHEBI:57692"/>
    </cofactor>
</comment>
<dbReference type="RefSeq" id="WP_344605866.1">
    <property type="nucleotide sequence ID" value="NZ_BAAAHE010000023.1"/>
</dbReference>
<sequence>MTDLLLQTVDAFAARQLYPAAALIDATDEVPASIVDTMREIGIVGLGDDDADLPDVLRVVEALGAGSAAVALLVVAPAATTGTARARTGLRGLRSGVQTGCDFPAEHRRLALAAGAAAIGAARHALKETARYLEQRRAFGQVLIDVPVLAAALRGREADLDDAASALWGCARDPLLGRAPDVARRATRAAVGATFDAIQLHGGYGYTTEYQVERIARDCISLRALLAELDDVAAARAS</sequence>
<dbReference type="SUPFAM" id="SSF56645">
    <property type="entry name" value="Acyl-CoA dehydrogenase NM domain-like"/>
    <property type="match status" value="1"/>
</dbReference>
<organism evidence="7 8">
    <name type="scientific">Sporichthya brevicatena</name>
    <dbReference type="NCBI Taxonomy" id="171442"/>
    <lineage>
        <taxon>Bacteria</taxon>
        <taxon>Bacillati</taxon>
        <taxon>Actinomycetota</taxon>
        <taxon>Actinomycetes</taxon>
        <taxon>Sporichthyales</taxon>
        <taxon>Sporichthyaceae</taxon>
        <taxon>Sporichthya</taxon>
    </lineage>
</organism>
<dbReference type="InterPro" id="IPR036250">
    <property type="entry name" value="AcylCo_DH-like_C"/>
</dbReference>
<dbReference type="PANTHER" id="PTHR43884:SF12">
    <property type="entry name" value="ISOVALERYL-COA DEHYDROGENASE, MITOCHONDRIAL-RELATED"/>
    <property type="match status" value="1"/>
</dbReference>
<comment type="similarity">
    <text evidence="2">Belongs to the acyl-CoA dehydrogenase family.</text>
</comment>
<keyword evidence="8" id="KW-1185">Reference proteome</keyword>
<evidence type="ECO:0000256" key="1">
    <source>
        <dbReference type="ARBA" id="ARBA00001974"/>
    </source>
</evidence>
<evidence type="ECO:0000313" key="7">
    <source>
        <dbReference type="EMBL" id="GAA0623811.1"/>
    </source>
</evidence>
<dbReference type="PROSITE" id="PS00073">
    <property type="entry name" value="ACYL_COA_DH_2"/>
    <property type="match status" value="1"/>
</dbReference>
<dbReference type="Gene3D" id="1.10.540.10">
    <property type="entry name" value="Acyl-CoA dehydrogenase/oxidase, N-terminal domain"/>
    <property type="match status" value="1"/>
</dbReference>
<dbReference type="InterPro" id="IPR037069">
    <property type="entry name" value="AcylCoA_DH/ox_N_sf"/>
</dbReference>
<dbReference type="PANTHER" id="PTHR43884">
    <property type="entry name" value="ACYL-COA DEHYDROGENASE"/>
    <property type="match status" value="1"/>
</dbReference>
<feature type="domain" description="Acyl-CoA dehydrogenase/oxidase N-terminal" evidence="6">
    <location>
        <begin position="4"/>
        <end position="77"/>
    </location>
</feature>
<evidence type="ECO:0000259" key="5">
    <source>
        <dbReference type="Pfam" id="PF00441"/>
    </source>
</evidence>
<keyword evidence="3" id="KW-0285">Flavoprotein</keyword>
<dbReference type="EMBL" id="BAAAHE010000023">
    <property type="protein sequence ID" value="GAA0623811.1"/>
    <property type="molecule type" value="Genomic_DNA"/>
</dbReference>
<evidence type="ECO:0000259" key="6">
    <source>
        <dbReference type="Pfam" id="PF02771"/>
    </source>
</evidence>